<dbReference type="GO" id="GO:0000981">
    <property type="term" value="F:DNA-binding transcription factor activity, RNA polymerase II-specific"/>
    <property type="evidence" value="ECO:0007669"/>
    <property type="project" value="InterPro"/>
</dbReference>
<feature type="compositionally biased region" description="Low complexity" evidence="5">
    <location>
        <begin position="268"/>
        <end position="278"/>
    </location>
</feature>
<feature type="compositionally biased region" description="Polar residues" evidence="5">
    <location>
        <begin position="279"/>
        <end position="299"/>
    </location>
</feature>
<evidence type="ECO:0000313" key="8">
    <source>
        <dbReference type="Proteomes" id="UP001219355"/>
    </source>
</evidence>
<proteinExistence type="predicted"/>
<name>A0AAF0DLP8_9EURO</name>
<keyword evidence="4" id="KW-0539">Nucleus</keyword>
<dbReference type="PROSITE" id="PS50048">
    <property type="entry name" value="ZN2_CY6_FUNGAL_2"/>
    <property type="match status" value="1"/>
</dbReference>
<evidence type="ECO:0000256" key="2">
    <source>
        <dbReference type="ARBA" id="ARBA00023125"/>
    </source>
</evidence>
<dbReference type="Proteomes" id="UP001219355">
    <property type="component" value="Chromosome 4"/>
</dbReference>
<feature type="domain" description="Zn(2)-C6 fungal-type" evidence="6">
    <location>
        <begin position="52"/>
        <end position="88"/>
    </location>
</feature>
<dbReference type="GO" id="GO:0009074">
    <property type="term" value="P:aromatic amino acid family catabolic process"/>
    <property type="evidence" value="ECO:0007669"/>
    <property type="project" value="TreeGrafter"/>
</dbReference>
<evidence type="ECO:0000256" key="3">
    <source>
        <dbReference type="ARBA" id="ARBA00023163"/>
    </source>
</evidence>
<sequence>MAARPAATPVTVSTKLQVSHHSHHPQDLSSNPPYSPHRSPSPPSQHRRGYQACDPCRKRKVKCDLGSVDNPRPPPCVRCRRESKRCEFSATRRKRKVSDDDDKSSVLRRDKRMMSADGALSPDDATNMNKVNGVTSHPRTAAPPSFDPDVRPSSQRQWTDSPSAAPHRLSISNSQPYPAPTSVPSDQYHPAPPPPPPPRSASFSAHVRPILTGVLESGQHMMNKTAAELLSPAISNTHDALHLLSEAAGRTEDLNRQQMEYNYGVRHSSTSTFNSSVSPMNQTGTPGGKSRSNSSTQQGAPMGWYQQGKDSSTADPRMEGQDNLSQPKPMEDMEYANARRAWSRLRFIRAGWFSVDEAMAYIA</sequence>
<dbReference type="SUPFAM" id="SSF57701">
    <property type="entry name" value="Zn2/Cys6 DNA-binding domain"/>
    <property type="match status" value="1"/>
</dbReference>
<dbReference type="EMBL" id="CP120630">
    <property type="protein sequence ID" value="WEW61126.1"/>
    <property type="molecule type" value="Genomic_DNA"/>
</dbReference>
<keyword evidence="1" id="KW-0805">Transcription regulation</keyword>
<dbReference type="InterPro" id="IPR001138">
    <property type="entry name" value="Zn2Cys6_DnaBD"/>
</dbReference>
<dbReference type="InterPro" id="IPR052780">
    <property type="entry name" value="AAA_Catabolism_Regulators"/>
</dbReference>
<feature type="compositionally biased region" description="Polar residues" evidence="5">
    <location>
        <begin position="124"/>
        <end position="138"/>
    </location>
</feature>
<evidence type="ECO:0000256" key="4">
    <source>
        <dbReference type="ARBA" id="ARBA00023242"/>
    </source>
</evidence>
<keyword evidence="2" id="KW-0238">DNA-binding</keyword>
<evidence type="ECO:0000256" key="5">
    <source>
        <dbReference type="SAM" id="MobiDB-lite"/>
    </source>
</evidence>
<gene>
    <name evidence="7" type="primary">ARO80_2</name>
    <name evidence="7" type="ORF">PRK78_006616</name>
</gene>
<feature type="compositionally biased region" description="Pro residues" evidence="5">
    <location>
        <begin position="190"/>
        <end position="199"/>
    </location>
</feature>
<dbReference type="AlphaFoldDB" id="A0AAF0DLP8"/>
<accession>A0AAF0DLP8</accession>
<feature type="compositionally biased region" description="Pro residues" evidence="5">
    <location>
        <begin position="33"/>
        <end position="43"/>
    </location>
</feature>
<dbReference type="Gene3D" id="4.10.240.10">
    <property type="entry name" value="Zn(2)-C6 fungal-type DNA-binding domain"/>
    <property type="match status" value="1"/>
</dbReference>
<dbReference type="FunFam" id="4.10.240.10:FF:000012">
    <property type="entry name" value="C6 transcription factor"/>
    <property type="match status" value="1"/>
</dbReference>
<dbReference type="InterPro" id="IPR036864">
    <property type="entry name" value="Zn2-C6_fun-type_DNA-bd_sf"/>
</dbReference>
<feature type="region of interest" description="Disordered" evidence="5">
    <location>
        <begin position="1"/>
        <end position="204"/>
    </location>
</feature>
<dbReference type="GO" id="GO:0008270">
    <property type="term" value="F:zinc ion binding"/>
    <property type="evidence" value="ECO:0007669"/>
    <property type="project" value="InterPro"/>
</dbReference>
<keyword evidence="8" id="KW-1185">Reference proteome</keyword>
<feature type="compositionally biased region" description="Polar residues" evidence="5">
    <location>
        <begin position="152"/>
        <end position="162"/>
    </location>
</feature>
<feature type="region of interest" description="Disordered" evidence="5">
    <location>
        <begin position="268"/>
        <end position="331"/>
    </location>
</feature>
<evidence type="ECO:0000313" key="7">
    <source>
        <dbReference type="EMBL" id="WEW61126.1"/>
    </source>
</evidence>
<evidence type="ECO:0000256" key="1">
    <source>
        <dbReference type="ARBA" id="ARBA00023015"/>
    </source>
</evidence>
<dbReference type="GO" id="GO:0005634">
    <property type="term" value="C:nucleus"/>
    <property type="evidence" value="ECO:0007669"/>
    <property type="project" value="TreeGrafter"/>
</dbReference>
<reference evidence="7" key="1">
    <citation type="submission" date="2023-03" db="EMBL/GenBank/DDBJ databases">
        <title>Emydomyces testavorans Genome Sequence.</title>
        <authorList>
            <person name="Hoyer L."/>
        </authorList>
    </citation>
    <scope>NUCLEOTIDE SEQUENCE</scope>
    <source>
        <strain evidence="7">16-2883</strain>
    </source>
</reference>
<keyword evidence="3" id="KW-0804">Transcription</keyword>
<dbReference type="GO" id="GO:0045944">
    <property type="term" value="P:positive regulation of transcription by RNA polymerase II"/>
    <property type="evidence" value="ECO:0007669"/>
    <property type="project" value="TreeGrafter"/>
</dbReference>
<dbReference type="PANTHER" id="PTHR31644:SF2">
    <property type="entry name" value="TRANSCRIPTIONAL ACTIVATOR ARO80-RELATED"/>
    <property type="match status" value="1"/>
</dbReference>
<dbReference type="SMART" id="SM00066">
    <property type="entry name" value="GAL4"/>
    <property type="match status" value="1"/>
</dbReference>
<dbReference type="PROSITE" id="PS00463">
    <property type="entry name" value="ZN2_CY6_FUNGAL_1"/>
    <property type="match status" value="1"/>
</dbReference>
<feature type="compositionally biased region" description="Basic and acidic residues" evidence="5">
    <location>
        <begin position="103"/>
        <end position="114"/>
    </location>
</feature>
<organism evidence="7 8">
    <name type="scientific">Emydomyces testavorans</name>
    <dbReference type="NCBI Taxonomy" id="2070801"/>
    <lineage>
        <taxon>Eukaryota</taxon>
        <taxon>Fungi</taxon>
        <taxon>Dikarya</taxon>
        <taxon>Ascomycota</taxon>
        <taxon>Pezizomycotina</taxon>
        <taxon>Eurotiomycetes</taxon>
        <taxon>Eurotiomycetidae</taxon>
        <taxon>Onygenales</taxon>
        <taxon>Nannizziopsiaceae</taxon>
        <taxon>Emydomyces</taxon>
    </lineage>
</organism>
<dbReference type="CDD" id="cd00067">
    <property type="entry name" value="GAL4"/>
    <property type="match status" value="1"/>
</dbReference>
<dbReference type="PANTHER" id="PTHR31644">
    <property type="entry name" value="TRANSCRIPTIONAL ACTIVATOR ARO80-RELATED"/>
    <property type="match status" value="1"/>
</dbReference>
<evidence type="ECO:0000259" key="6">
    <source>
        <dbReference type="PROSITE" id="PS50048"/>
    </source>
</evidence>
<dbReference type="GO" id="GO:0003677">
    <property type="term" value="F:DNA binding"/>
    <property type="evidence" value="ECO:0007669"/>
    <property type="project" value="UniProtKB-KW"/>
</dbReference>
<protein>
    <submittedName>
        <fullName evidence="7">Zinc finger transcriptional activator</fullName>
    </submittedName>
</protein>
<dbReference type="Pfam" id="PF00172">
    <property type="entry name" value="Zn_clus"/>
    <property type="match status" value="1"/>
</dbReference>